<evidence type="ECO:0000313" key="2">
    <source>
        <dbReference type="EMBL" id="ORX95741.1"/>
    </source>
</evidence>
<reference evidence="2 3" key="1">
    <citation type="submission" date="2016-07" db="EMBL/GenBank/DDBJ databases">
        <title>Pervasive Adenine N6-methylation of Active Genes in Fungi.</title>
        <authorList>
            <consortium name="DOE Joint Genome Institute"/>
            <person name="Mondo S.J."/>
            <person name="Dannebaum R.O."/>
            <person name="Kuo R.C."/>
            <person name="Labutti K."/>
            <person name="Haridas S."/>
            <person name="Kuo A."/>
            <person name="Salamov A."/>
            <person name="Ahrendt S.R."/>
            <person name="Lipzen A."/>
            <person name="Sullivan W."/>
            <person name="Andreopoulos W.B."/>
            <person name="Clum A."/>
            <person name="Lindquist E."/>
            <person name="Daum C."/>
            <person name="Ramamoorthy G.K."/>
            <person name="Gryganskyi A."/>
            <person name="Culley D."/>
            <person name="Magnuson J.K."/>
            <person name="James T.Y."/>
            <person name="O'Malley M.A."/>
            <person name="Stajich J.E."/>
            <person name="Spatafora J.W."/>
            <person name="Visel A."/>
            <person name="Grigoriev I.V."/>
        </authorList>
    </citation>
    <scope>NUCLEOTIDE SEQUENCE [LARGE SCALE GENOMIC DNA]</scope>
    <source>
        <strain evidence="2 3">CBS 931.73</strain>
    </source>
</reference>
<protein>
    <recommendedName>
        <fullName evidence="1">Polysaccharide lyase 14 domain-containing protein</fullName>
    </recommendedName>
</protein>
<feature type="non-terminal residue" evidence="2">
    <location>
        <position position="1"/>
    </location>
</feature>
<dbReference type="PANTHER" id="PTHR40124:SF1">
    <property type="entry name" value="DISAGGREGATASE RELATED REPEAT PROTEIN"/>
    <property type="match status" value="1"/>
</dbReference>
<accession>A0A1Y1YCH4</accession>
<name>A0A1Y1YCH4_9FUNG</name>
<dbReference type="Gene3D" id="2.60.120.200">
    <property type="match status" value="1"/>
</dbReference>
<gene>
    <name evidence="2" type="ORF">K493DRAFT_147411</name>
</gene>
<dbReference type="PANTHER" id="PTHR40124">
    <property type="match status" value="1"/>
</dbReference>
<feature type="domain" description="Polysaccharide lyase 14" evidence="1">
    <location>
        <begin position="53"/>
        <end position="265"/>
    </location>
</feature>
<evidence type="ECO:0000259" key="1">
    <source>
        <dbReference type="Pfam" id="PF21294"/>
    </source>
</evidence>
<dbReference type="Proteomes" id="UP000193498">
    <property type="component" value="Unassembled WGS sequence"/>
</dbReference>
<evidence type="ECO:0000313" key="3">
    <source>
        <dbReference type="Proteomes" id="UP000193498"/>
    </source>
</evidence>
<keyword evidence="3" id="KW-1185">Reference proteome</keyword>
<dbReference type="Pfam" id="PF21294">
    <property type="entry name" value="Polysacc_lyase_14"/>
    <property type="match status" value="1"/>
</dbReference>
<sequence>PELDPPTYAYNKATETYQRWECLNFTQSALQTWGITKLRYGRENKDVVPDPSDPTTSVLRVIYPKGSRNPTHHPLGGTGFDAKPISVADGIGQTVRLNYQVYFPEDFDFVHGGKLPGIYGGHTSCSGGKSAQDCFSARFMWRKEGLGEIYLYVPKTALHQPSFCKIAPLSVCNQKYGFSIGRGSFRFKKGAWNKVSVAVRMNQVPSEPTGQLRVWYNDEIVIDYDQMVWRVNDTVGYAGIDFETFFGGSSNRFNTPIDTFSLFKD</sequence>
<dbReference type="InterPro" id="IPR048958">
    <property type="entry name" value="Polysacc_lyase_14"/>
</dbReference>
<feature type="non-terminal residue" evidence="2">
    <location>
        <position position="265"/>
    </location>
</feature>
<dbReference type="InParanoid" id="A0A1Y1YCH4"/>
<dbReference type="AlphaFoldDB" id="A0A1Y1YCH4"/>
<organism evidence="2 3">
    <name type="scientific">Basidiobolus meristosporus CBS 931.73</name>
    <dbReference type="NCBI Taxonomy" id="1314790"/>
    <lineage>
        <taxon>Eukaryota</taxon>
        <taxon>Fungi</taxon>
        <taxon>Fungi incertae sedis</taxon>
        <taxon>Zoopagomycota</taxon>
        <taxon>Entomophthoromycotina</taxon>
        <taxon>Basidiobolomycetes</taxon>
        <taxon>Basidiobolales</taxon>
        <taxon>Basidiobolaceae</taxon>
        <taxon>Basidiobolus</taxon>
    </lineage>
</organism>
<comment type="caution">
    <text evidence="2">The sequence shown here is derived from an EMBL/GenBank/DDBJ whole genome shotgun (WGS) entry which is preliminary data.</text>
</comment>
<dbReference type="EMBL" id="MCFE01000168">
    <property type="protein sequence ID" value="ORX95741.1"/>
    <property type="molecule type" value="Genomic_DNA"/>
</dbReference>
<dbReference type="OrthoDB" id="10069995at2759"/>
<proteinExistence type="predicted"/>